<dbReference type="EMBL" id="CP065321">
    <property type="protein sequence ID" value="QQR28522.1"/>
    <property type="molecule type" value="Genomic_DNA"/>
</dbReference>
<gene>
    <name evidence="1" type="ORF">I5Q82_10320</name>
</gene>
<dbReference type="RefSeq" id="WP_084384340.1">
    <property type="nucleotide sequence ID" value="NZ_CP021422.1"/>
</dbReference>
<dbReference type="Proteomes" id="UP000596035">
    <property type="component" value="Chromosome"/>
</dbReference>
<dbReference type="AlphaFoldDB" id="A0AA92QUX3"/>
<protein>
    <submittedName>
        <fullName evidence="1">Uncharacterized protein</fullName>
    </submittedName>
</protein>
<name>A0AA92QUX3_9FIRM</name>
<organism evidence="1 2">
    <name type="scientific">Acutalibacter muris</name>
    <dbReference type="NCBI Taxonomy" id="1796620"/>
    <lineage>
        <taxon>Bacteria</taxon>
        <taxon>Bacillati</taxon>
        <taxon>Bacillota</taxon>
        <taxon>Clostridia</taxon>
        <taxon>Eubacteriales</taxon>
        <taxon>Acutalibacteraceae</taxon>
        <taxon>Acutalibacter</taxon>
    </lineage>
</organism>
<proteinExistence type="predicted"/>
<accession>A0AA92QUX3</accession>
<sequence>MTKGEAVWSTRLYPGSGCGRTKAWSAGSPYLHLWLPCPRNEEGLATLREWLRTGELEWRCRKYL</sequence>
<reference evidence="1 2" key="1">
    <citation type="submission" date="2020-11" db="EMBL/GenBank/DDBJ databases">
        <title>Closed and high quality bacterial genomes of the OMM12 community.</title>
        <authorList>
            <person name="Marbouty M."/>
            <person name="Lamy-Besnier Q."/>
            <person name="Debarbieux L."/>
            <person name="Koszul R."/>
        </authorList>
    </citation>
    <scope>NUCLEOTIDE SEQUENCE [LARGE SCALE GENOMIC DNA]</scope>
    <source>
        <strain evidence="1 2">KB18</strain>
    </source>
</reference>
<evidence type="ECO:0000313" key="2">
    <source>
        <dbReference type="Proteomes" id="UP000596035"/>
    </source>
</evidence>
<evidence type="ECO:0000313" key="1">
    <source>
        <dbReference type="EMBL" id="QQR28522.1"/>
    </source>
</evidence>